<sequence>MDKETRADQLLKIMEALNYYTVLTGKDTDQEFRYIAEMLEEELQLNIAN</sequence>
<dbReference type="Proteomes" id="UP000741863">
    <property type="component" value="Unassembled WGS sequence"/>
</dbReference>
<reference evidence="1 2" key="1">
    <citation type="submission" date="2021-01" db="EMBL/GenBank/DDBJ databases">
        <title>Genomic Encyclopedia of Type Strains, Phase IV (KMG-IV): sequencing the most valuable type-strain genomes for metagenomic binning, comparative biology and taxonomic classification.</title>
        <authorList>
            <person name="Goeker M."/>
        </authorList>
    </citation>
    <scope>NUCLEOTIDE SEQUENCE [LARGE SCALE GENOMIC DNA]</scope>
    <source>
        <strain evidence="1 2">DSM 25540</strain>
    </source>
</reference>
<evidence type="ECO:0000313" key="2">
    <source>
        <dbReference type="Proteomes" id="UP000741863"/>
    </source>
</evidence>
<dbReference type="RefSeq" id="WP_204699395.1">
    <property type="nucleotide sequence ID" value="NZ_JAFBEC010000014.1"/>
</dbReference>
<keyword evidence="2" id="KW-1185">Reference proteome</keyword>
<protein>
    <recommendedName>
        <fullName evidence="3">Fur-regulated basic protein FbpA</fullName>
    </recommendedName>
</protein>
<gene>
    <name evidence="1" type="ORF">JOD17_003699</name>
</gene>
<evidence type="ECO:0008006" key="3">
    <source>
        <dbReference type="Google" id="ProtNLM"/>
    </source>
</evidence>
<comment type="caution">
    <text evidence="1">The sequence shown here is derived from an EMBL/GenBank/DDBJ whole genome shotgun (WGS) entry which is preliminary data.</text>
</comment>
<dbReference type="EMBL" id="JAFBEC010000014">
    <property type="protein sequence ID" value="MBM7634577.1"/>
    <property type="molecule type" value="Genomic_DNA"/>
</dbReference>
<evidence type="ECO:0000313" key="1">
    <source>
        <dbReference type="EMBL" id="MBM7634577.1"/>
    </source>
</evidence>
<accession>A0ABS2PH20</accession>
<name>A0ABS2PH20_9BACL</name>
<proteinExistence type="predicted"/>
<organism evidence="1 2">
    <name type="scientific">Geomicrobium sediminis</name>
    <dbReference type="NCBI Taxonomy" id="1347788"/>
    <lineage>
        <taxon>Bacteria</taxon>
        <taxon>Bacillati</taxon>
        <taxon>Bacillota</taxon>
        <taxon>Bacilli</taxon>
        <taxon>Bacillales</taxon>
        <taxon>Geomicrobium</taxon>
    </lineage>
</organism>